<evidence type="ECO:0000256" key="3">
    <source>
        <dbReference type="ARBA" id="ARBA00022448"/>
    </source>
</evidence>
<dbReference type="EMBL" id="JAIWYP010000001">
    <property type="protein sequence ID" value="KAH3877077.1"/>
    <property type="molecule type" value="Genomic_DNA"/>
</dbReference>
<dbReference type="Pfam" id="PF01061">
    <property type="entry name" value="ABC2_membrane"/>
    <property type="match status" value="1"/>
</dbReference>
<proteinExistence type="inferred from homology"/>
<dbReference type="FunFam" id="3.40.50.300:FF:001276">
    <property type="entry name" value="Uncharacterized protein, isoform A"/>
    <property type="match status" value="1"/>
</dbReference>
<evidence type="ECO:0000256" key="1">
    <source>
        <dbReference type="ARBA" id="ARBA00004141"/>
    </source>
</evidence>
<dbReference type="InterPro" id="IPR017871">
    <property type="entry name" value="ABC_transporter-like_CS"/>
</dbReference>
<evidence type="ECO:0000259" key="10">
    <source>
        <dbReference type="PROSITE" id="PS50893"/>
    </source>
</evidence>
<evidence type="ECO:0000256" key="8">
    <source>
        <dbReference type="ARBA" id="ARBA00023136"/>
    </source>
</evidence>
<sequence length="624" mass="69989">MDFEFTNICVEAAGRLILQNVSGTLKPGELLAIMGPSGAGKTTLLNTLNGRKQFSGSILVNGSPLNKAIKRNMCYVLQQEYFFGNLTLNDTLQFTAMIRLPEEMSRENKMARMNAVVKALQLEGCLGTIMGDMFTPGLSGGERKRANIACELLRDPAIIFLDEPTTGLDSSTSASLMSLLKAYAVQERKTVIASIHQPSSQIFFQFDKLLLLSGGQVAYFGLTENVVDHFQSVGVEIADDYNPADFILEALAESAEVREKLLHAANGSIRAGPIEKFSVTEQNNGKNLLDKVSEKFTKKKANTTEETSGMDPGSVRMSLLDLDNDLDAKDSVTNDNQKWPTGFWTQYSQLTIRTFKQSRSRILTVNKCAENLLVCAFVCLIFFQLPRTEDTLRDRMGAVFFIAAHWSFTPLFDAVTSFPMERMVINKERLAGWYRLSAYYLAKMTSELLLILIQPLVFVILAYWVINLNGIAAFFATLGTVMLNSVAGQSFGLFVGIACLQVNQAMTVSITFQMAIMLLGGLFTRNIPVFIDWMKYLSFLYYSFHSLMVLEFEHAQPVKCSSSSNSSVFLVCQETNVTSIPSHMVLEYYDITWSYWQYILPLLLFTVIFRVLGYITLRYFRKPF</sequence>
<keyword evidence="3" id="KW-0813">Transport</keyword>
<keyword evidence="8 9" id="KW-0472">Membrane</keyword>
<dbReference type="SUPFAM" id="SSF52540">
    <property type="entry name" value="P-loop containing nucleoside triphosphate hydrolases"/>
    <property type="match status" value="1"/>
</dbReference>
<gene>
    <name evidence="11" type="ORF">DPMN_000933</name>
</gene>
<dbReference type="PANTHER" id="PTHR48041">
    <property type="entry name" value="ABC TRANSPORTER G FAMILY MEMBER 28"/>
    <property type="match status" value="1"/>
</dbReference>
<keyword evidence="4 9" id="KW-0812">Transmembrane</keyword>
<dbReference type="PROSITE" id="PS00211">
    <property type="entry name" value="ABC_TRANSPORTER_1"/>
    <property type="match status" value="1"/>
</dbReference>
<dbReference type="PROSITE" id="PS50893">
    <property type="entry name" value="ABC_TRANSPORTER_2"/>
    <property type="match status" value="1"/>
</dbReference>
<dbReference type="InterPro" id="IPR027417">
    <property type="entry name" value="P-loop_NTPase"/>
</dbReference>
<evidence type="ECO:0000256" key="7">
    <source>
        <dbReference type="ARBA" id="ARBA00022989"/>
    </source>
</evidence>
<dbReference type="InterPro" id="IPR003593">
    <property type="entry name" value="AAA+_ATPase"/>
</dbReference>
<dbReference type="OrthoDB" id="66620at2759"/>
<comment type="similarity">
    <text evidence="2">Belongs to the ABC transporter superfamily. ABCG family. Eye pigment precursor importer (TC 3.A.1.204) subfamily.</text>
</comment>
<protein>
    <recommendedName>
        <fullName evidence="10">ABC transporter domain-containing protein</fullName>
    </recommendedName>
</protein>
<keyword evidence="6" id="KW-0067">ATP-binding</keyword>
<feature type="transmembrane region" description="Helical" evidence="9">
    <location>
        <begin position="398"/>
        <end position="420"/>
    </location>
</feature>
<evidence type="ECO:0000256" key="4">
    <source>
        <dbReference type="ARBA" id="ARBA00022692"/>
    </source>
</evidence>
<accession>A0A9D4MKQ8</accession>
<feature type="transmembrane region" description="Helical" evidence="9">
    <location>
        <begin position="512"/>
        <end position="531"/>
    </location>
</feature>
<reference evidence="11" key="2">
    <citation type="submission" date="2020-11" db="EMBL/GenBank/DDBJ databases">
        <authorList>
            <person name="McCartney M.A."/>
            <person name="Auch B."/>
            <person name="Kono T."/>
            <person name="Mallez S."/>
            <person name="Becker A."/>
            <person name="Gohl D.M."/>
            <person name="Silverstein K.A.T."/>
            <person name="Koren S."/>
            <person name="Bechman K.B."/>
            <person name="Herman A."/>
            <person name="Abrahante J.E."/>
            <person name="Garbe J."/>
        </authorList>
    </citation>
    <scope>NUCLEOTIDE SEQUENCE</scope>
    <source>
        <strain evidence="11">Duluth1</strain>
        <tissue evidence="11">Whole animal</tissue>
    </source>
</reference>
<keyword evidence="7 9" id="KW-1133">Transmembrane helix</keyword>
<evidence type="ECO:0000256" key="6">
    <source>
        <dbReference type="ARBA" id="ARBA00022840"/>
    </source>
</evidence>
<dbReference type="AlphaFoldDB" id="A0A9D4MKQ8"/>
<dbReference type="GO" id="GO:0140359">
    <property type="term" value="F:ABC-type transporter activity"/>
    <property type="evidence" value="ECO:0007669"/>
    <property type="project" value="InterPro"/>
</dbReference>
<feature type="domain" description="ABC transporter" evidence="10">
    <location>
        <begin position="3"/>
        <end position="239"/>
    </location>
</feature>
<dbReference type="GO" id="GO:0005886">
    <property type="term" value="C:plasma membrane"/>
    <property type="evidence" value="ECO:0007669"/>
    <property type="project" value="TreeGrafter"/>
</dbReference>
<dbReference type="Proteomes" id="UP000828390">
    <property type="component" value="Unassembled WGS sequence"/>
</dbReference>
<evidence type="ECO:0000256" key="2">
    <source>
        <dbReference type="ARBA" id="ARBA00005814"/>
    </source>
</evidence>
<dbReference type="GO" id="GO:0016887">
    <property type="term" value="F:ATP hydrolysis activity"/>
    <property type="evidence" value="ECO:0007669"/>
    <property type="project" value="InterPro"/>
</dbReference>
<organism evidence="11 12">
    <name type="scientific">Dreissena polymorpha</name>
    <name type="common">Zebra mussel</name>
    <name type="synonym">Mytilus polymorpha</name>
    <dbReference type="NCBI Taxonomy" id="45954"/>
    <lineage>
        <taxon>Eukaryota</taxon>
        <taxon>Metazoa</taxon>
        <taxon>Spiralia</taxon>
        <taxon>Lophotrochozoa</taxon>
        <taxon>Mollusca</taxon>
        <taxon>Bivalvia</taxon>
        <taxon>Autobranchia</taxon>
        <taxon>Heteroconchia</taxon>
        <taxon>Euheterodonta</taxon>
        <taxon>Imparidentia</taxon>
        <taxon>Neoheterodontei</taxon>
        <taxon>Myida</taxon>
        <taxon>Dreissenoidea</taxon>
        <taxon>Dreissenidae</taxon>
        <taxon>Dreissena</taxon>
    </lineage>
</organism>
<dbReference type="CDD" id="cd03213">
    <property type="entry name" value="ABCG_EPDR"/>
    <property type="match status" value="1"/>
</dbReference>
<comment type="caution">
    <text evidence="11">The sequence shown here is derived from an EMBL/GenBank/DDBJ whole genome shotgun (WGS) entry which is preliminary data.</text>
</comment>
<dbReference type="GO" id="GO:0005524">
    <property type="term" value="F:ATP binding"/>
    <property type="evidence" value="ECO:0007669"/>
    <property type="project" value="UniProtKB-KW"/>
</dbReference>
<comment type="subcellular location">
    <subcellularLocation>
        <location evidence="1">Membrane</location>
        <topology evidence="1">Multi-pass membrane protein</topology>
    </subcellularLocation>
</comment>
<dbReference type="InterPro" id="IPR003439">
    <property type="entry name" value="ABC_transporter-like_ATP-bd"/>
</dbReference>
<dbReference type="InterPro" id="IPR013525">
    <property type="entry name" value="ABC2_TM"/>
</dbReference>
<keyword evidence="5" id="KW-0547">Nucleotide-binding</keyword>
<reference evidence="11" key="1">
    <citation type="journal article" date="2019" name="bioRxiv">
        <title>The Genome of the Zebra Mussel, Dreissena polymorpha: A Resource for Invasive Species Research.</title>
        <authorList>
            <person name="McCartney M.A."/>
            <person name="Auch B."/>
            <person name="Kono T."/>
            <person name="Mallez S."/>
            <person name="Zhang Y."/>
            <person name="Obille A."/>
            <person name="Becker A."/>
            <person name="Abrahante J.E."/>
            <person name="Garbe J."/>
            <person name="Badalamenti J.P."/>
            <person name="Herman A."/>
            <person name="Mangelson H."/>
            <person name="Liachko I."/>
            <person name="Sullivan S."/>
            <person name="Sone E.D."/>
            <person name="Koren S."/>
            <person name="Silverstein K.A.T."/>
            <person name="Beckman K.B."/>
            <person name="Gohl D.M."/>
        </authorList>
    </citation>
    <scope>NUCLEOTIDE SEQUENCE</scope>
    <source>
        <strain evidence="11">Duluth1</strain>
        <tissue evidence="11">Whole animal</tissue>
    </source>
</reference>
<evidence type="ECO:0000313" key="12">
    <source>
        <dbReference type="Proteomes" id="UP000828390"/>
    </source>
</evidence>
<dbReference type="Pfam" id="PF00005">
    <property type="entry name" value="ABC_tran"/>
    <property type="match status" value="1"/>
</dbReference>
<keyword evidence="12" id="KW-1185">Reference proteome</keyword>
<name>A0A9D4MKQ8_DREPO</name>
<feature type="transmembrane region" description="Helical" evidence="9">
    <location>
        <begin position="448"/>
        <end position="466"/>
    </location>
</feature>
<evidence type="ECO:0000256" key="9">
    <source>
        <dbReference type="SAM" id="Phobius"/>
    </source>
</evidence>
<dbReference type="InterPro" id="IPR050352">
    <property type="entry name" value="ABCG_transporters"/>
</dbReference>
<feature type="transmembrane region" description="Helical" evidence="9">
    <location>
        <begin position="472"/>
        <end position="500"/>
    </location>
</feature>
<evidence type="ECO:0000313" key="11">
    <source>
        <dbReference type="EMBL" id="KAH3877077.1"/>
    </source>
</evidence>
<dbReference type="SMART" id="SM00382">
    <property type="entry name" value="AAA"/>
    <property type="match status" value="1"/>
</dbReference>
<feature type="transmembrane region" description="Helical" evidence="9">
    <location>
        <begin position="595"/>
        <end position="617"/>
    </location>
</feature>
<dbReference type="Gene3D" id="3.40.50.300">
    <property type="entry name" value="P-loop containing nucleotide triphosphate hydrolases"/>
    <property type="match status" value="1"/>
</dbReference>
<dbReference type="PANTHER" id="PTHR48041:SF63">
    <property type="entry name" value="EARLY GENE AT 23, ISOFORM C"/>
    <property type="match status" value="1"/>
</dbReference>
<evidence type="ECO:0000256" key="5">
    <source>
        <dbReference type="ARBA" id="ARBA00022741"/>
    </source>
</evidence>